<dbReference type="NCBIfam" id="TIGR02826">
    <property type="entry name" value="RNR_activ_nrdG3"/>
    <property type="match status" value="1"/>
</dbReference>
<accession>A0ABS5JT77</accession>
<keyword evidence="5" id="KW-0411">Iron-sulfur</keyword>
<dbReference type="RefSeq" id="WP_212215293.1">
    <property type="nucleotide sequence ID" value="NZ_JAGUCO010000003.1"/>
</dbReference>
<keyword evidence="4" id="KW-0408">Iron</keyword>
<evidence type="ECO:0000256" key="1">
    <source>
        <dbReference type="ARBA" id="ARBA00001966"/>
    </source>
</evidence>
<dbReference type="Proteomes" id="UP000708576">
    <property type="component" value="Unassembled WGS sequence"/>
</dbReference>
<dbReference type="InterPro" id="IPR007197">
    <property type="entry name" value="rSAM"/>
</dbReference>
<dbReference type="InterPro" id="IPR014191">
    <property type="entry name" value="Anaer_RNR_activator"/>
</dbReference>
<keyword evidence="3" id="KW-0479">Metal-binding</keyword>
<evidence type="ECO:0000256" key="2">
    <source>
        <dbReference type="ARBA" id="ARBA00022691"/>
    </source>
</evidence>
<dbReference type="SUPFAM" id="SSF102114">
    <property type="entry name" value="Radical SAM enzymes"/>
    <property type="match status" value="1"/>
</dbReference>
<evidence type="ECO:0000256" key="5">
    <source>
        <dbReference type="ARBA" id="ARBA00023014"/>
    </source>
</evidence>
<evidence type="ECO:0000313" key="7">
    <source>
        <dbReference type="Proteomes" id="UP000708576"/>
    </source>
</evidence>
<dbReference type="SFLD" id="SFLDS00029">
    <property type="entry name" value="Radical_SAM"/>
    <property type="match status" value="1"/>
</dbReference>
<protein>
    <submittedName>
        <fullName evidence="6">Anaerobic ribonucleoside-triphosphate reductase activating protein</fullName>
    </submittedName>
</protein>
<keyword evidence="2" id="KW-0949">S-adenosyl-L-methionine</keyword>
<name>A0ABS5JT77_9BACT</name>
<dbReference type="InterPro" id="IPR013785">
    <property type="entry name" value="Aldolase_TIM"/>
</dbReference>
<organism evidence="6 7">
    <name type="scientific">Carboxylicivirga linearis</name>
    <dbReference type="NCBI Taxonomy" id="1628157"/>
    <lineage>
        <taxon>Bacteria</taxon>
        <taxon>Pseudomonadati</taxon>
        <taxon>Bacteroidota</taxon>
        <taxon>Bacteroidia</taxon>
        <taxon>Marinilabiliales</taxon>
        <taxon>Marinilabiliaceae</taxon>
        <taxon>Carboxylicivirga</taxon>
    </lineage>
</organism>
<evidence type="ECO:0000313" key="6">
    <source>
        <dbReference type="EMBL" id="MBS2098052.1"/>
    </source>
</evidence>
<comment type="caution">
    <text evidence="6">The sequence shown here is derived from an EMBL/GenBank/DDBJ whole genome shotgun (WGS) entry which is preliminary data.</text>
</comment>
<gene>
    <name evidence="6" type="primary">nrdG</name>
    <name evidence="6" type="ORF">KEM10_07140</name>
</gene>
<dbReference type="InterPro" id="IPR058240">
    <property type="entry name" value="rSAM_sf"/>
</dbReference>
<dbReference type="Pfam" id="PF13353">
    <property type="entry name" value="Fer4_12"/>
    <property type="match status" value="1"/>
</dbReference>
<dbReference type="Gene3D" id="3.20.20.70">
    <property type="entry name" value="Aldolase class I"/>
    <property type="match status" value="1"/>
</dbReference>
<proteinExistence type="predicted"/>
<evidence type="ECO:0000256" key="4">
    <source>
        <dbReference type="ARBA" id="ARBA00023004"/>
    </source>
</evidence>
<dbReference type="EMBL" id="JAGUCO010000003">
    <property type="protein sequence ID" value="MBS2098052.1"/>
    <property type="molecule type" value="Genomic_DNA"/>
</dbReference>
<reference evidence="6 7" key="1">
    <citation type="journal article" date="2015" name="Int. J. Syst. Evol. Microbiol.">
        <title>Carboxylicivirga linearis sp. nov., isolated from a sea cucumber culture pond.</title>
        <authorList>
            <person name="Wang F.Q."/>
            <person name="Zhou Y.X."/>
            <person name="Lin X.Z."/>
            <person name="Chen G.J."/>
            <person name="Du Z.J."/>
        </authorList>
    </citation>
    <scope>NUCLEOTIDE SEQUENCE [LARGE SCALE GENOMIC DNA]</scope>
    <source>
        <strain evidence="6 7">FB218</strain>
    </source>
</reference>
<evidence type="ECO:0000256" key="3">
    <source>
        <dbReference type="ARBA" id="ARBA00022723"/>
    </source>
</evidence>
<sequence length="171" mass="19369">MLKYHSYNIVFQEVPNELTLAINIANCPNKCRGCHSPWLQNDVGESLTKQVIDSLVNGYGTGVTCICFMGGDDAPEQVNYLAEYIKLVTDNRMKTAWYSGKPKFSEFGSLTNFDYIKLGPYIEVCGGLDSPDTNQRFYQVINETLVDKTGIFQKKNHGQQHQYDSTFDSIR</sequence>
<keyword evidence="7" id="KW-1185">Reference proteome</keyword>
<comment type="cofactor">
    <cofactor evidence="1">
        <name>[4Fe-4S] cluster</name>
        <dbReference type="ChEBI" id="CHEBI:49883"/>
    </cofactor>
</comment>